<gene>
    <name evidence="2" type="ORF">Q7514_28890</name>
</gene>
<feature type="compositionally biased region" description="Polar residues" evidence="1">
    <location>
        <begin position="10"/>
        <end position="19"/>
    </location>
</feature>
<name>A0ABU7LJ13_9NOCA</name>
<dbReference type="EMBL" id="JAUTXY010000019">
    <property type="protein sequence ID" value="MEE2061545.1"/>
    <property type="molecule type" value="Genomic_DNA"/>
</dbReference>
<comment type="caution">
    <text evidence="2">The sequence shown here is derived from an EMBL/GenBank/DDBJ whole genome shotgun (WGS) entry which is preliminary data.</text>
</comment>
<protein>
    <submittedName>
        <fullName evidence="2">Uncharacterized protein</fullName>
    </submittedName>
</protein>
<evidence type="ECO:0000313" key="3">
    <source>
        <dbReference type="Proteomes" id="UP001336020"/>
    </source>
</evidence>
<sequence>MWPFTRRAEQSGQAGNPQQEPARWPRLATEETYGQVLEASANLNLVVSTFSLGIMRPPDDSYAVPGLSLLLPPGATIDFADPEYGFPGWEDPPEERVLELWADDLLTVSHGTAWRFLIDSAEPFDREWVEAMFPSNPSERDFIPARALVLAHFDGLREGEFAMAELDSVPMTLTYLKDRRVL</sequence>
<evidence type="ECO:0000313" key="2">
    <source>
        <dbReference type="EMBL" id="MEE2061545.1"/>
    </source>
</evidence>
<keyword evidence="3" id="KW-1185">Reference proteome</keyword>
<reference evidence="2 3" key="1">
    <citation type="submission" date="2023-07" db="EMBL/GenBank/DDBJ databases">
        <authorList>
            <person name="Girao M."/>
            <person name="Carvalho M.F."/>
        </authorList>
    </citation>
    <scope>NUCLEOTIDE SEQUENCE [LARGE SCALE GENOMIC DNA]</scope>
    <source>
        <strain evidence="2 3">YIM65754</strain>
    </source>
</reference>
<organism evidence="2 3">
    <name type="scientific">Rhodococcus artemisiae</name>
    <dbReference type="NCBI Taxonomy" id="714159"/>
    <lineage>
        <taxon>Bacteria</taxon>
        <taxon>Bacillati</taxon>
        <taxon>Actinomycetota</taxon>
        <taxon>Actinomycetes</taxon>
        <taxon>Mycobacteriales</taxon>
        <taxon>Nocardiaceae</taxon>
        <taxon>Rhodococcus</taxon>
    </lineage>
</organism>
<dbReference type="Proteomes" id="UP001336020">
    <property type="component" value="Unassembled WGS sequence"/>
</dbReference>
<dbReference type="RefSeq" id="WP_330136706.1">
    <property type="nucleotide sequence ID" value="NZ_JAUTXY010000019.1"/>
</dbReference>
<feature type="region of interest" description="Disordered" evidence="1">
    <location>
        <begin position="1"/>
        <end position="23"/>
    </location>
</feature>
<proteinExistence type="predicted"/>
<evidence type="ECO:0000256" key="1">
    <source>
        <dbReference type="SAM" id="MobiDB-lite"/>
    </source>
</evidence>
<accession>A0ABU7LJ13</accession>